<dbReference type="EMBL" id="CP017754">
    <property type="protein sequence ID" value="AOZ05299.1"/>
    <property type="molecule type" value="Genomic_DNA"/>
</dbReference>
<name>A0ABM6F1S9_9BURK</name>
<evidence type="ECO:0008006" key="5">
    <source>
        <dbReference type="Google" id="ProtNLM"/>
    </source>
</evidence>
<feature type="signal peptide" evidence="2">
    <location>
        <begin position="1"/>
        <end position="31"/>
    </location>
</feature>
<gene>
    <name evidence="3" type="ORF">BKK80_05340</name>
</gene>
<evidence type="ECO:0000313" key="4">
    <source>
        <dbReference type="Proteomes" id="UP000177515"/>
    </source>
</evidence>
<evidence type="ECO:0000313" key="3">
    <source>
        <dbReference type="EMBL" id="AOZ05299.1"/>
    </source>
</evidence>
<keyword evidence="4" id="KW-1185">Reference proteome</keyword>
<reference evidence="3 4" key="1">
    <citation type="submission" date="2016-10" db="EMBL/GenBank/DDBJ databases">
        <title>Complete genome sequences of three Cupriavidus strains isolated from various Malaysian environments.</title>
        <authorList>
            <person name="Abdullah A.A.-A."/>
            <person name="Shafie N.A.H."/>
            <person name="Lau N.S."/>
        </authorList>
    </citation>
    <scope>NUCLEOTIDE SEQUENCE [LARGE SCALE GENOMIC DNA]</scope>
    <source>
        <strain evidence="3 4">USMAA1020</strain>
    </source>
</reference>
<dbReference type="RefSeq" id="WP_071011357.1">
    <property type="nucleotide sequence ID" value="NZ_CP017754.1"/>
</dbReference>
<keyword evidence="2" id="KW-0732">Signal</keyword>
<protein>
    <recommendedName>
        <fullName evidence="5">SH3 domain-containing protein</fullName>
    </recommendedName>
</protein>
<sequence>MRRFALRQTLAAASLSLLAGLSATAMQAAQAATPATLGQVTAAVQKPLPLYAHPGDANAAQTVAADNLPWAILEAKDDFYRVRVGGRDYWVDGMTVRVARAAKAACDATVTQGKTNNSPTGSTPGAGENACR</sequence>
<feature type="compositionally biased region" description="Polar residues" evidence="1">
    <location>
        <begin position="112"/>
        <end position="123"/>
    </location>
</feature>
<feature type="chain" id="PRO_5047316329" description="SH3 domain-containing protein" evidence="2">
    <location>
        <begin position="32"/>
        <end position="132"/>
    </location>
</feature>
<proteinExistence type="predicted"/>
<evidence type="ECO:0000256" key="1">
    <source>
        <dbReference type="SAM" id="MobiDB-lite"/>
    </source>
</evidence>
<feature type="region of interest" description="Disordered" evidence="1">
    <location>
        <begin position="109"/>
        <end position="132"/>
    </location>
</feature>
<dbReference type="Proteomes" id="UP000177515">
    <property type="component" value="Chromosome 1"/>
</dbReference>
<evidence type="ECO:0000256" key="2">
    <source>
        <dbReference type="SAM" id="SignalP"/>
    </source>
</evidence>
<organism evidence="3 4">
    <name type="scientific">Cupriavidus malaysiensis</name>
    <dbReference type="NCBI Taxonomy" id="367825"/>
    <lineage>
        <taxon>Bacteria</taxon>
        <taxon>Pseudomonadati</taxon>
        <taxon>Pseudomonadota</taxon>
        <taxon>Betaproteobacteria</taxon>
        <taxon>Burkholderiales</taxon>
        <taxon>Burkholderiaceae</taxon>
        <taxon>Cupriavidus</taxon>
    </lineage>
</organism>
<accession>A0ABM6F1S9</accession>